<gene>
    <name evidence="1" type="ORF">ACFQ4B_14825</name>
</gene>
<dbReference type="SUPFAM" id="SSF56784">
    <property type="entry name" value="HAD-like"/>
    <property type="match status" value="1"/>
</dbReference>
<dbReference type="NCBIfam" id="TIGR02254">
    <property type="entry name" value="YjjG_YfnB"/>
    <property type="match status" value="1"/>
</dbReference>
<dbReference type="RefSeq" id="WP_345589728.1">
    <property type="nucleotide sequence ID" value="NZ_BAABJG010000021.1"/>
</dbReference>
<dbReference type="Gene3D" id="1.10.150.240">
    <property type="entry name" value="Putative phosphatase, domain 2"/>
    <property type="match status" value="1"/>
</dbReference>
<evidence type="ECO:0000313" key="2">
    <source>
        <dbReference type="Proteomes" id="UP001597180"/>
    </source>
</evidence>
<evidence type="ECO:0000313" key="1">
    <source>
        <dbReference type="EMBL" id="MFD1221398.1"/>
    </source>
</evidence>
<organism evidence="1 2">
    <name type="scientific">Paenibacillus vulneris</name>
    <dbReference type="NCBI Taxonomy" id="1133364"/>
    <lineage>
        <taxon>Bacteria</taxon>
        <taxon>Bacillati</taxon>
        <taxon>Bacillota</taxon>
        <taxon>Bacilli</taxon>
        <taxon>Bacillales</taxon>
        <taxon>Paenibacillaceae</taxon>
        <taxon>Paenibacillus</taxon>
    </lineage>
</organism>
<dbReference type="NCBIfam" id="NF006976">
    <property type="entry name" value="PRK09449.1"/>
    <property type="match status" value="1"/>
</dbReference>
<protein>
    <submittedName>
        <fullName evidence="1">YjjG family noncanonical pyrimidine nucleotidase</fullName>
        <ecNumber evidence="1">3.1.3.5</ecNumber>
    </submittedName>
</protein>
<dbReference type="SFLD" id="SFLDG01129">
    <property type="entry name" value="C1.5:_HAD__Beta-PGM__Phosphata"/>
    <property type="match status" value="1"/>
</dbReference>
<dbReference type="GO" id="GO:0008253">
    <property type="term" value="F:5'-nucleotidase activity"/>
    <property type="evidence" value="ECO:0007669"/>
    <property type="project" value="UniProtKB-EC"/>
</dbReference>
<dbReference type="SFLD" id="SFLDS00003">
    <property type="entry name" value="Haloacid_Dehalogenase"/>
    <property type="match status" value="1"/>
</dbReference>
<dbReference type="InterPro" id="IPR036412">
    <property type="entry name" value="HAD-like_sf"/>
</dbReference>
<dbReference type="EMBL" id="JBHTLU010000015">
    <property type="protein sequence ID" value="MFD1221398.1"/>
    <property type="molecule type" value="Genomic_DNA"/>
</dbReference>
<dbReference type="PANTHER" id="PTHR47478">
    <property type="match status" value="1"/>
</dbReference>
<dbReference type="Proteomes" id="UP001597180">
    <property type="component" value="Unassembled WGS sequence"/>
</dbReference>
<dbReference type="EC" id="3.1.3.5" evidence="1"/>
<dbReference type="NCBIfam" id="TIGR01549">
    <property type="entry name" value="HAD-SF-IA-v1"/>
    <property type="match status" value="1"/>
</dbReference>
<keyword evidence="1" id="KW-0378">Hydrolase</keyword>
<dbReference type="NCBIfam" id="TIGR01509">
    <property type="entry name" value="HAD-SF-IA-v3"/>
    <property type="match status" value="1"/>
</dbReference>
<accession>A0ABW3UKY7</accession>
<dbReference type="InterPro" id="IPR011951">
    <property type="entry name" value="HAD-SF_hydro_IA_YjjG/PynA"/>
</dbReference>
<comment type="caution">
    <text evidence="1">The sequence shown here is derived from an EMBL/GenBank/DDBJ whole genome shotgun (WGS) entry which is preliminary data.</text>
</comment>
<dbReference type="PANTHER" id="PTHR47478:SF1">
    <property type="entry name" value="PYRIMIDINE 5'-NUCLEOTIDASE YJJG"/>
    <property type="match status" value="1"/>
</dbReference>
<dbReference type="Pfam" id="PF00702">
    <property type="entry name" value="Hydrolase"/>
    <property type="match status" value="1"/>
</dbReference>
<reference evidence="2" key="1">
    <citation type="journal article" date="2019" name="Int. J. Syst. Evol. Microbiol.">
        <title>The Global Catalogue of Microorganisms (GCM) 10K type strain sequencing project: providing services to taxonomists for standard genome sequencing and annotation.</title>
        <authorList>
            <consortium name="The Broad Institute Genomics Platform"/>
            <consortium name="The Broad Institute Genome Sequencing Center for Infectious Disease"/>
            <person name="Wu L."/>
            <person name="Ma J."/>
        </authorList>
    </citation>
    <scope>NUCLEOTIDE SEQUENCE [LARGE SCALE GENOMIC DNA]</scope>
    <source>
        <strain evidence="2">CCUG 53270</strain>
    </source>
</reference>
<dbReference type="InterPro" id="IPR052550">
    <property type="entry name" value="Pyrimidine_5'-ntase_YjjG"/>
</dbReference>
<keyword evidence="2" id="KW-1185">Reference proteome</keyword>
<proteinExistence type="predicted"/>
<dbReference type="Gene3D" id="3.40.50.1000">
    <property type="entry name" value="HAD superfamily/HAD-like"/>
    <property type="match status" value="1"/>
</dbReference>
<dbReference type="InterPro" id="IPR023214">
    <property type="entry name" value="HAD_sf"/>
</dbReference>
<dbReference type="CDD" id="cd04305">
    <property type="entry name" value="HAD_Neu5Ac-Pase_like"/>
    <property type="match status" value="1"/>
</dbReference>
<dbReference type="InterPro" id="IPR006439">
    <property type="entry name" value="HAD-SF_hydro_IA"/>
</dbReference>
<dbReference type="SFLD" id="SFLDG01135">
    <property type="entry name" value="C1.5.6:_HAD__Beta-PGM__Phospha"/>
    <property type="match status" value="1"/>
</dbReference>
<dbReference type="InterPro" id="IPR023198">
    <property type="entry name" value="PGP-like_dom2"/>
</dbReference>
<sequence>MKNYDIIFFDIDDTLFDFSKSEKQAFKKVLEKYNLLNSLRLFKKSYQEINKVLWGELENGKLSLVELGSERFKRLFLEHELEIDAVLFNQDYLGFLGEQSHLVQGAEKVINALSHKRLAIITNGFTNVQTSRINNSPIGGKFEHIIISELTGFQKPQTEIFDYAFHKLQITDKSNVLMVGDSLTSDIQGGINYGIDTCWFNPKHKENTTSFKPTYEINKLEGLIEIVK</sequence>
<name>A0ABW3UKY7_9BACL</name>